<protein>
    <recommendedName>
        <fullName evidence="4">PexRD2 WYL domain-containing protein</fullName>
    </recommendedName>
</protein>
<evidence type="ECO:0008006" key="4">
    <source>
        <dbReference type="Google" id="ProtNLM"/>
    </source>
</evidence>
<dbReference type="AlphaFoldDB" id="V9FJY4"/>
<organism evidence="2 3">
    <name type="scientific">Phytophthora nicotianae P1569</name>
    <dbReference type="NCBI Taxonomy" id="1317065"/>
    <lineage>
        <taxon>Eukaryota</taxon>
        <taxon>Sar</taxon>
        <taxon>Stramenopiles</taxon>
        <taxon>Oomycota</taxon>
        <taxon>Peronosporomycetes</taxon>
        <taxon>Peronosporales</taxon>
        <taxon>Peronosporaceae</taxon>
        <taxon>Phytophthora</taxon>
    </lineage>
</organism>
<evidence type="ECO:0000256" key="1">
    <source>
        <dbReference type="SAM" id="MobiDB-lite"/>
    </source>
</evidence>
<dbReference type="HOGENOM" id="CLU_2473868_0_0_1"/>
<name>V9FJY4_PHYNI</name>
<accession>V9FJY4</accession>
<proteinExistence type="predicted"/>
<feature type="region of interest" description="Disordered" evidence="1">
    <location>
        <begin position="1"/>
        <end position="42"/>
    </location>
</feature>
<reference evidence="2 3" key="1">
    <citation type="submission" date="2013-11" db="EMBL/GenBank/DDBJ databases">
        <title>The Genome Sequence of Phytophthora parasitica P1569.</title>
        <authorList>
            <consortium name="The Broad Institute Genomics Platform"/>
            <person name="Russ C."/>
            <person name="Tyler B."/>
            <person name="Panabieres F."/>
            <person name="Shan W."/>
            <person name="Tripathy S."/>
            <person name="Grunwald N."/>
            <person name="Machado M."/>
            <person name="Johnson C.S."/>
            <person name="Arredondo F."/>
            <person name="Hong C."/>
            <person name="Coffey M."/>
            <person name="Young S.K."/>
            <person name="Zeng Q."/>
            <person name="Gargeya S."/>
            <person name="Fitzgerald M."/>
            <person name="Abouelleil A."/>
            <person name="Alvarado L."/>
            <person name="Chapman S.B."/>
            <person name="Gainer-Dewar J."/>
            <person name="Goldberg J."/>
            <person name="Griggs A."/>
            <person name="Gujja S."/>
            <person name="Hansen M."/>
            <person name="Howarth C."/>
            <person name="Imamovic A."/>
            <person name="Ireland A."/>
            <person name="Larimer J."/>
            <person name="McCowan C."/>
            <person name="Murphy C."/>
            <person name="Pearson M."/>
            <person name="Poon T.W."/>
            <person name="Priest M."/>
            <person name="Roberts A."/>
            <person name="Saif S."/>
            <person name="Shea T."/>
            <person name="Sykes S."/>
            <person name="Wortman J."/>
            <person name="Nusbaum C."/>
            <person name="Birren B."/>
        </authorList>
    </citation>
    <scope>NUCLEOTIDE SEQUENCE [LARGE SCALE GENOMIC DNA]</scope>
    <source>
        <strain evidence="2 3">P1569</strain>
    </source>
</reference>
<sequence>MGASFMASSEALANANQSDQRQLQTHHAHHPTEIDSEERGISTEKMRELDCLVGMDVNQIDDLVYKKNLFKVNPKMQRKYVKLFNEIQ</sequence>
<comment type="caution">
    <text evidence="2">The sequence shown here is derived from an EMBL/GenBank/DDBJ whole genome shotgun (WGS) entry which is preliminary data.</text>
</comment>
<evidence type="ECO:0000313" key="3">
    <source>
        <dbReference type="Proteomes" id="UP000018721"/>
    </source>
</evidence>
<evidence type="ECO:0000313" key="2">
    <source>
        <dbReference type="EMBL" id="ETI51376.1"/>
    </source>
</evidence>
<dbReference type="EMBL" id="ANIZ01000929">
    <property type="protein sequence ID" value="ETI51376.1"/>
    <property type="molecule type" value="Genomic_DNA"/>
</dbReference>
<gene>
    <name evidence="2" type="ORF">F443_05267</name>
</gene>
<dbReference type="Proteomes" id="UP000018721">
    <property type="component" value="Unassembled WGS sequence"/>
</dbReference>
<feature type="compositionally biased region" description="Basic and acidic residues" evidence="1">
    <location>
        <begin position="30"/>
        <end position="42"/>
    </location>
</feature>
<keyword evidence="3" id="KW-1185">Reference proteome</keyword>
<feature type="compositionally biased region" description="Polar residues" evidence="1">
    <location>
        <begin position="14"/>
        <end position="23"/>
    </location>
</feature>